<dbReference type="InterPro" id="IPR038605">
    <property type="entry name" value="Pba1_sf"/>
</dbReference>
<dbReference type="Pfam" id="PF10450">
    <property type="entry name" value="POC1"/>
    <property type="match status" value="1"/>
</dbReference>
<organism evidence="2 3">
    <name type="scientific">Zygosaccharomyces bailii (strain CLIB 213 / ATCC 58445 / CBS 680 / BCRC 21525 / NBRC 1098 / NCYC 1416 / NRRL Y-2227)</name>
    <dbReference type="NCBI Taxonomy" id="1333698"/>
    <lineage>
        <taxon>Eukaryota</taxon>
        <taxon>Fungi</taxon>
        <taxon>Dikarya</taxon>
        <taxon>Ascomycota</taxon>
        <taxon>Saccharomycotina</taxon>
        <taxon>Saccharomycetes</taxon>
        <taxon>Saccharomycetales</taxon>
        <taxon>Saccharomycetaceae</taxon>
        <taxon>Zygosaccharomyces</taxon>
    </lineage>
</organism>
<protein>
    <submittedName>
        <fullName evidence="2">ZYBA0S10-02696g1_1</fullName>
    </submittedName>
</protein>
<keyword evidence="3" id="KW-1185">Reference proteome</keyword>
<evidence type="ECO:0000256" key="1">
    <source>
        <dbReference type="SAM" id="MobiDB-lite"/>
    </source>
</evidence>
<dbReference type="OrthoDB" id="4062897at2759"/>
<name>A0A8J2TAA8_ZYGB2</name>
<dbReference type="EMBL" id="HG316463">
    <property type="protein sequence ID" value="CDF91233.1"/>
    <property type="molecule type" value="Genomic_DNA"/>
</dbReference>
<dbReference type="GO" id="GO:0043248">
    <property type="term" value="P:proteasome assembly"/>
    <property type="evidence" value="ECO:0007669"/>
    <property type="project" value="InterPro"/>
</dbReference>
<dbReference type="InterPro" id="IPR018855">
    <property type="entry name" value="Psome_chaperone_1_fun"/>
</dbReference>
<dbReference type="Proteomes" id="UP000019375">
    <property type="component" value="Unassembled WGS sequence"/>
</dbReference>
<gene>
    <name evidence="2" type="ORF">BN860_02696g</name>
</gene>
<accession>A0A8J2TAA8</accession>
<evidence type="ECO:0000313" key="2">
    <source>
        <dbReference type="EMBL" id="CDF91233.1"/>
    </source>
</evidence>
<dbReference type="Gene3D" id="3.40.50.12120">
    <property type="entry name" value="POC1 chaperone"/>
    <property type="match status" value="1"/>
</dbReference>
<dbReference type="AlphaFoldDB" id="A0A8J2TAA8"/>
<sequence>MLFKQWNEVDEPRHHLDSPTAFGNEDSLQEASLPGLEFPQIDWSHYTKVFFTTAIMEPLFPKTLLNTKKLGDIKAVLTLNGNPPKADSHSWNFEENFPNELNPEERISSTSFTFLTPVVAFGDTLLIMVKENFLKVSPIIYNQLANELVSGIICGAQAQEQELRVLGTSDRITELKSISDKRSDLRPPEFVTGFVGSILTQLIVNRLPFQGLIAPSEGATGFEKMSMETVPELIDICNEWIALDLENYKSECYRQCRRDGAATGSLSGLYI</sequence>
<evidence type="ECO:0000313" key="3">
    <source>
        <dbReference type="Proteomes" id="UP000019375"/>
    </source>
</evidence>
<proteinExistence type="predicted"/>
<reference evidence="3" key="1">
    <citation type="journal article" date="2013" name="Genome Announc.">
        <title>Genome sequence of the food spoilage yeast Zygosaccharomyces bailii CLIB 213(T).</title>
        <authorList>
            <person name="Galeote V."/>
            <person name="Bigey F."/>
            <person name="Devillers H."/>
            <person name="Neuveglise C."/>
            <person name="Dequin S."/>
        </authorList>
    </citation>
    <scope>NUCLEOTIDE SEQUENCE [LARGE SCALE GENOMIC DNA]</scope>
    <source>
        <strain evidence="3">CLIB 213 / ATCC 58445 / CBS 680 / CCRC 21525 / NBRC 1098 / NCYC 1416 / NRRL Y-2227</strain>
    </source>
</reference>
<feature type="region of interest" description="Disordered" evidence="1">
    <location>
        <begin position="1"/>
        <end position="23"/>
    </location>
</feature>